<feature type="domain" description="Methyltransferase" evidence="1">
    <location>
        <begin position="58"/>
        <end position="160"/>
    </location>
</feature>
<protein>
    <submittedName>
        <fullName evidence="2">Class I SAM-dependent methyltransferase</fullName>
        <ecNumber evidence="2">2.1.-.-</ecNumber>
    </submittedName>
</protein>
<keyword evidence="2" id="KW-0489">Methyltransferase</keyword>
<reference evidence="2" key="1">
    <citation type="submission" date="2024-05" db="EMBL/GenBank/DDBJ databases">
        <title>Pontimicrobium maritimus sp. nov., isolated form sea water.</title>
        <authorList>
            <person name="Muhammad N."/>
            <person name="Vuong T.Q."/>
            <person name="Han H.L."/>
            <person name="Kim S.-G."/>
        </authorList>
    </citation>
    <scope>NUCLEOTIDE SEQUENCE</scope>
    <source>
        <strain evidence="2">SW4</strain>
    </source>
</reference>
<evidence type="ECO:0000313" key="2">
    <source>
        <dbReference type="EMBL" id="XBG60204.1"/>
    </source>
</evidence>
<dbReference type="AlphaFoldDB" id="A0AAU7BPW8"/>
<dbReference type="RefSeq" id="WP_347922389.1">
    <property type="nucleotide sequence ID" value="NZ_CP157199.1"/>
</dbReference>
<accession>A0AAU7BPW8</accession>
<dbReference type="GO" id="GO:0032259">
    <property type="term" value="P:methylation"/>
    <property type="evidence" value="ECO:0007669"/>
    <property type="project" value="UniProtKB-KW"/>
</dbReference>
<dbReference type="Gene3D" id="3.40.50.150">
    <property type="entry name" value="Vaccinia Virus protein VP39"/>
    <property type="match status" value="1"/>
</dbReference>
<evidence type="ECO:0000259" key="1">
    <source>
        <dbReference type="Pfam" id="PF13847"/>
    </source>
</evidence>
<sequence length="231" mass="25974">MKDVFGKAILDYQNGSYTEDIITSTSISDDDLLPIPYLFRDFSEMPNIEKKALKLAKGKTLDVGCGAGSHSLYLQNIGCNVKSIDISKGAIETCKLRGLKNAHVCDVLDETETFDTILMLMNGSGFFKSLEQTPHILNHLKSLLNKNGQILIDSSDIKYMYEDDDGGIWIDANSDYYGELEYHITYKGETESFTWMYLDFDNLKTACAIVGLQCELVLEGEHYDFLARITI</sequence>
<dbReference type="EMBL" id="CP157199">
    <property type="protein sequence ID" value="XBG60204.1"/>
    <property type="molecule type" value="Genomic_DNA"/>
</dbReference>
<dbReference type="CDD" id="cd02440">
    <property type="entry name" value="AdoMet_MTases"/>
    <property type="match status" value="1"/>
</dbReference>
<gene>
    <name evidence="2" type="ORF">ABGB03_10090</name>
</gene>
<keyword evidence="2" id="KW-0808">Transferase</keyword>
<dbReference type="InterPro" id="IPR029063">
    <property type="entry name" value="SAM-dependent_MTases_sf"/>
</dbReference>
<proteinExistence type="predicted"/>
<dbReference type="Pfam" id="PF13847">
    <property type="entry name" value="Methyltransf_31"/>
    <property type="match status" value="1"/>
</dbReference>
<dbReference type="InterPro" id="IPR025714">
    <property type="entry name" value="Methyltranfer_dom"/>
</dbReference>
<dbReference type="SUPFAM" id="SSF53335">
    <property type="entry name" value="S-adenosyl-L-methionine-dependent methyltransferases"/>
    <property type="match status" value="1"/>
</dbReference>
<organism evidence="2">
    <name type="scientific">Pontimicrobium sp. SW4</name>
    <dbReference type="NCBI Taxonomy" id="3153519"/>
    <lineage>
        <taxon>Bacteria</taxon>
        <taxon>Pseudomonadati</taxon>
        <taxon>Bacteroidota</taxon>
        <taxon>Flavobacteriia</taxon>
        <taxon>Flavobacteriales</taxon>
        <taxon>Flavobacteriaceae</taxon>
        <taxon>Pontimicrobium</taxon>
    </lineage>
</organism>
<name>A0AAU7BPW8_9FLAO</name>
<dbReference type="EC" id="2.1.-.-" evidence="2"/>
<dbReference type="GO" id="GO:0008168">
    <property type="term" value="F:methyltransferase activity"/>
    <property type="evidence" value="ECO:0007669"/>
    <property type="project" value="UniProtKB-KW"/>
</dbReference>